<gene>
    <name evidence="3" type="ORF">Prum_097500</name>
</gene>
<reference evidence="3 4" key="2">
    <citation type="submission" date="2020-03" db="EMBL/GenBank/DDBJ databases">
        <authorList>
            <person name="Ichikawa N."/>
            <person name="Kimura A."/>
            <person name="Kitahashi Y."/>
            <person name="Uohara A."/>
        </authorList>
    </citation>
    <scope>NUCLEOTIDE SEQUENCE [LARGE SCALE GENOMIC DNA]</scope>
    <source>
        <strain evidence="3 4">NBRC 108638</strain>
    </source>
</reference>
<dbReference type="AlphaFoldDB" id="A0A6V8LML7"/>
<dbReference type="PROSITE" id="PS50043">
    <property type="entry name" value="HTH_LUXR_2"/>
    <property type="match status" value="1"/>
</dbReference>
<comment type="caution">
    <text evidence="3">The sequence shown here is derived from an EMBL/GenBank/DDBJ whole genome shotgun (WGS) entry which is preliminary data.</text>
</comment>
<sequence length="228" mass="24517">MKTDTTVVEHDQVCLVSTAEEAAALPSLSIALVSHDGAQPPSLTPLRPRVTGNLSAVRATDDVVVCYSERPAADVMHLYRTLGRDMPAVLVAAREFDAQDVVAAFDHGATSYLVLSQTPEVCLVGAAITTARGESCLSPVAATALLRHVLRAPFAASTEPLSSGDLTPRERQIMELLVTGHTVLEIAEHFTLTSKTVRNNLSTIYAKLQVRRQSEAILMWLGYQPQSA</sequence>
<dbReference type="RefSeq" id="WP_218577905.1">
    <property type="nucleotide sequence ID" value="NZ_BAABJB010000046.1"/>
</dbReference>
<dbReference type="PRINTS" id="PR00038">
    <property type="entry name" value="HTHLUXR"/>
</dbReference>
<evidence type="ECO:0000313" key="4">
    <source>
        <dbReference type="Proteomes" id="UP000482960"/>
    </source>
</evidence>
<reference evidence="3 4" key="1">
    <citation type="submission" date="2020-03" db="EMBL/GenBank/DDBJ databases">
        <title>Whole genome shotgun sequence of Phytohabitans rumicis NBRC 108638.</title>
        <authorList>
            <person name="Komaki H."/>
            <person name="Tamura T."/>
        </authorList>
    </citation>
    <scope>NUCLEOTIDE SEQUENCE [LARGE SCALE GENOMIC DNA]</scope>
    <source>
        <strain evidence="3 4">NBRC 108638</strain>
    </source>
</reference>
<dbReference type="CDD" id="cd06170">
    <property type="entry name" value="LuxR_C_like"/>
    <property type="match status" value="1"/>
</dbReference>
<dbReference type="GO" id="GO:0006355">
    <property type="term" value="P:regulation of DNA-templated transcription"/>
    <property type="evidence" value="ECO:0007669"/>
    <property type="project" value="InterPro"/>
</dbReference>
<dbReference type="InterPro" id="IPR016032">
    <property type="entry name" value="Sig_transdc_resp-reg_C-effctor"/>
</dbReference>
<accession>A0A6V8LML7</accession>
<dbReference type="InterPro" id="IPR039420">
    <property type="entry name" value="WalR-like"/>
</dbReference>
<evidence type="ECO:0000256" key="1">
    <source>
        <dbReference type="ARBA" id="ARBA00023125"/>
    </source>
</evidence>
<dbReference type="Gene3D" id="3.40.50.2300">
    <property type="match status" value="1"/>
</dbReference>
<name>A0A6V8LML7_9ACTN</name>
<dbReference type="GO" id="GO:0003677">
    <property type="term" value="F:DNA binding"/>
    <property type="evidence" value="ECO:0007669"/>
    <property type="project" value="UniProtKB-KW"/>
</dbReference>
<organism evidence="3 4">
    <name type="scientific">Phytohabitans rumicis</name>
    <dbReference type="NCBI Taxonomy" id="1076125"/>
    <lineage>
        <taxon>Bacteria</taxon>
        <taxon>Bacillati</taxon>
        <taxon>Actinomycetota</taxon>
        <taxon>Actinomycetes</taxon>
        <taxon>Micromonosporales</taxon>
        <taxon>Micromonosporaceae</taxon>
    </lineage>
</organism>
<keyword evidence="4" id="KW-1185">Reference proteome</keyword>
<feature type="domain" description="HTH luxR-type" evidence="2">
    <location>
        <begin position="159"/>
        <end position="224"/>
    </location>
</feature>
<dbReference type="Pfam" id="PF00196">
    <property type="entry name" value="GerE"/>
    <property type="match status" value="1"/>
</dbReference>
<evidence type="ECO:0000313" key="3">
    <source>
        <dbReference type="EMBL" id="GFJ96108.1"/>
    </source>
</evidence>
<keyword evidence="1" id="KW-0238">DNA-binding</keyword>
<dbReference type="Proteomes" id="UP000482960">
    <property type="component" value="Unassembled WGS sequence"/>
</dbReference>
<evidence type="ECO:0000259" key="2">
    <source>
        <dbReference type="PROSITE" id="PS50043"/>
    </source>
</evidence>
<proteinExistence type="predicted"/>
<dbReference type="PANTHER" id="PTHR43214">
    <property type="entry name" value="TWO-COMPONENT RESPONSE REGULATOR"/>
    <property type="match status" value="1"/>
</dbReference>
<dbReference type="EMBL" id="BLPG01000002">
    <property type="protein sequence ID" value="GFJ96108.1"/>
    <property type="molecule type" value="Genomic_DNA"/>
</dbReference>
<dbReference type="SUPFAM" id="SSF46894">
    <property type="entry name" value="C-terminal effector domain of the bipartite response regulators"/>
    <property type="match status" value="1"/>
</dbReference>
<dbReference type="InterPro" id="IPR000792">
    <property type="entry name" value="Tscrpt_reg_LuxR_C"/>
</dbReference>
<dbReference type="SMART" id="SM00421">
    <property type="entry name" value="HTH_LUXR"/>
    <property type="match status" value="1"/>
</dbReference>
<protein>
    <recommendedName>
        <fullName evidence="2">HTH luxR-type domain-containing protein</fullName>
    </recommendedName>
</protein>